<keyword evidence="2 4" id="KW-0663">Pyridoxal phosphate</keyword>
<evidence type="ECO:0000256" key="3">
    <source>
        <dbReference type="ARBA" id="ARBA00023239"/>
    </source>
</evidence>
<evidence type="ECO:0000313" key="5">
    <source>
        <dbReference type="EMBL" id="KAL1554681.1"/>
    </source>
</evidence>
<reference evidence="5 6" key="1">
    <citation type="submission" date="2024-06" db="EMBL/GenBank/DDBJ databases">
        <title>A chromosome level genome sequence of Diviner's sage (Salvia divinorum).</title>
        <authorList>
            <person name="Ford S.A."/>
            <person name="Ro D.-K."/>
            <person name="Ness R.W."/>
            <person name="Phillips M.A."/>
        </authorList>
    </citation>
    <scope>NUCLEOTIDE SEQUENCE [LARGE SCALE GENOMIC DNA]</scope>
    <source>
        <strain evidence="5">SAF-2024a</strain>
        <tissue evidence="5">Leaf</tissue>
    </source>
</reference>
<evidence type="ECO:0000256" key="4">
    <source>
        <dbReference type="RuleBase" id="RU362118"/>
    </source>
</evidence>
<evidence type="ECO:0000313" key="6">
    <source>
        <dbReference type="Proteomes" id="UP001567538"/>
    </source>
</evidence>
<protein>
    <submittedName>
        <fullName evidence="5">Cysteine-S-conjugate beta-lyase</fullName>
        <ecNumber evidence="5">4.4.1.13</ecNumber>
    </submittedName>
</protein>
<dbReference type="AlphaFoldDB" id="A0ABD1HI35"/>
<dbReference type="Pfam" id="PF01053">
    <property type="entry name" value="Cys_Met_Meta_PP"/>
    <property type="match status" value="1"/>
</dbReference>
<dbReference type="Gene3D" id="3.40.640.10">
    <property type="entry name" value="Type I PLP-dependent aspartate aminotransferase-like (Major domain)"/>
    <property type="match status" value="1"/>
</dbReference>
<gene>
    <name evidence="5" type="ORF">AAHA92_15219</name>
</gene>
<comment type="similarity">
    <text evidence="4">Belongs to the trans-sulfuration enzymes family.</text>
</comment>
<dbReference type="EMBL" id="JBEAFC010000006">
    <property type="protein sequence ID" value="KAL1554681.1"/>
    <property type="molecule type" value="Genomic_DNA"/>
</dbReference>
<dbReference type="InterPro" id="IPR015424">
    <property type="entry name" value="PyrdxlP-dep_Trfase"/>
</dbReference>
<dbReference type="PANTHER" id="PTHR11808:SF50">
    <property type="entry name" value="CYSTATHIONINE BETA-LYASE"/>
    <property type="match status" value="1"/>
</dbReference>
<dbReference type="InterPro" id="IPR015421">
    <property type="entry name" value="PyrdxlP-dep_Trfase_major"/>
</dbReference>
<evidence type="ECO:0000256" key="1">
    <source>
        <dbReference type="ARBA" id="ARBA00001933"/>
    </source>
</evidence>
<dbReference type="EC" id="4.4.1.13" evidence="5"/>
<organism evidence="5 6">
    <name type="scientific">Salvia divinorum</name>
    <name type="common">Maria pastora</name>
    <name type="synonym">Diviner's sage</name>
    <dbReference type="NCBI Taxonomy" id="28513"/>
    <lineage>
        <taxon>Eukaryota</taxon>
        <taxon>Viridiplantae</taxon>
        <taxon>Streptophyta</taxon>
        <taxon>Embryophyta</taxon>
        <taxon>Tracheophyta</taxon>
        <taxon>Spermatophyta</taxon>
        <taxon>Magnoliopsida</taxon>
        <taxon>eudicotyledons</taxon>
        <taxon>Gunneridae</taxon>
        <taxon>Pentapetalae</taxon>
        <taxon>asterids</taxon>
        <taxon>lamiids</taxon>
        <taxon>Lamiales</taxon>
        <taxon>Lamiaceae</taxon>
        <taxon>Nepetoideae</taxon>
        <taxon>Mentheae</taxon>
        <taxon>Salviinae</taxon>
        <taxon>Salvia</taxon>
        <taxon>Salvia subgen. Calosphace</taxon>
    </lineage>
</organism>
<dbReference type="PANTHER" id="PTHR11808">
    <property type="entry name" value="TRANS-SULFURATION ENZYME FAMILY MEMBER"/>
    <property type="match status" value="1"/>
</dbReference>
<dbReference type="InterPro" id="IPR000277">
    <property type="entry name" value="Cys/Met-Metab_PyrdxlP-dep_enz"/>
</dbReference>
<keyword evidence="6" id="KW-1185">Reference proteome</keyword>
<name>A0ABD1HI35_SALDI</name>
<evidence type="ECO:0000256" key="2">
    <source>
        <dbReference type="ARBA" id="ARBA00022898"/>
    </source>
</evidence>
<keyword evidence="3 5" id="KW-0456">Lyase</keyword>
<dbReference type="GO" id="GO:0047804">
    <property type="term" value="F:cysteine-S-conjugate beta-lyase activity"/>
    <property type="evidence" value="ECO:0007669"/>
    <property type="project" value="UniProtKB-EC"/>
</dbReference>
<proteinExistence type="inferred from homology"/>
<accession>A0ABD1HI35</accession>
<sequence length="225" mass="24485">MAAAALSLRSFSTSLQSNRIDQNGFLNGRLPLLYEHRTTVLGKVSFPVGGQNLKLKCSRDKEMDLSTSALVDGVAKCTNEEEIRHANLQVEPSVPTMLMNFSNDFDPCEALSTPLYQTTTFKQPSATEGGAYDYTRSGNPTRDALERLLAKLDKTDRALCFTSGMAALAAVTRLLATGDEIVSGGDMYGGSNRLLSQVVPKSGVVVKLLFHSNYLKFSSIPSHWI</sequence>
<dbReference type="SUPFAM" id="SSF53383">
    <property type="entry name" value="PLP-dependent transferases"/>
    <property type="match status" value="1"/>
</dbReference>
<comment type="cofactor">
    <cofactor evidence="1 4">
        <name>pyridoxal 5'-phosphate</name>
        <dbReference type="ChEBI" id="CHEBI:597326"/>
    </cofactor>
</comment>
<dbReference type="Proteomes" id="UP001567538">
    <property type="component" value="Unassembled WGS sequence"/>
</dbReference>
<comment type="caution">
    <text evidence="5">The sequence shown here is derived from an EMBL/GenBank/DDBJ whole genome shotgun (WGS) entry which is preliminary data.</text>
</comment>